<evidence type="ECO:0000313" key="11">
    <source>
        <dbReference type="EMBL" id="WOH00026.1"/>
    </source>
</evidence>
<dbReference type="PANTHER" id="PTHR21237">
    <property type="entry name" value="GRPE PROTEIN"/>
    <property type="match status" value="1"/>
</dbReference>
<dbReference type="Proteomes" id="UP000077755">
    <property type="component" value="Chromosome 5"/>
</dbReference>
<evidence type="ECO:0000256" key="5">
    <source>
        <dbReference type="ARBA" id="ARBA00023016"/>
    </source>
</evidence>
<keyword evidence="4" id="KW-0963">Cytoplasm</keyword>
<dbReference type="PANTHER" id="PTHR21237:SF27">
    <property type="entry name" value="GRPE PROTEIN HOMOLOG"/>
    <property type="match status" value="1"/>
</dbReference>
<feature type="coiled-coil region" evidence="9">
    <location>
        <begin position="138"/>
        <end position="172"/>
    </location>
</feature>
<dbReference type="Gene3D" id="2.30.22.10">
    <property type="entry name" value="Head domain of nucleotide exchange factor GrpE"/>
    <property type="match status" value="1"/>
</dbReference>
<evidence type="ECO:0000313" key="12">
    <source>
        <dbReference type="Proteomes" id="UP000077755"/>
    </source>
</evidence>
<comment type="function">
    <text evidence="7">Essential component of the PAM complex, a complex required for the translocation of transit peptide-containing proteins from the inner membrane into the mitochondrial matrix in an ATP-dependent manner.</text>
</comment>
<dbReference type="InterPro" id="IPR013805">
    <property type="entry name" value="GrpE_CC"/>
</dbReference>
<dbReference type="SUPFAM" id="SSF51064">
    <property type="entry name" value="Head domain of nucleotide exchange factor GrpE"/>
    <property type="match status" value="1"/>
</dbReference>
<feature type="region of interest" description="Disordered" evidence="10">
    <location>
        <begin position="96"/>
        <end position="122"/>
    </location>
</feature>
<dbReference type="FunFam" id="3.90.20.20:FF:000006">
    <property type="entry name" value="GrpE protein homolog"/>
    <property type="match status" value="1"/>
</dbReference>
<dbReference type="GO" id="GO:0000774">
    <property type="term" value="F:adenyl-nucleotide exchange factor activity"/>
    <property type="evidence" value="ECO:0007669"/>
    <property type="project" value="InterPro"/>
</dbReference>
<feature type="compositionally biased region" description="Acidic residues" evidence="10">
    <location>
        <begin position="338"/>
        <end position="350"/>
    </location>
</feature>
<reference evidence="11" key="2">
    <citation type="submission" date="2022-03" db="EMBL/GenBank/DDBJ databases">
        <title>Draft title - Genomic analysis of global carrot germplasm unveils the trajectory of domestication and the origin of high carotenoid orange carrot.</title>
        <authorList>
            <person name="Iorizzo M."/>
            <person name="Ellison S."/>
            <person name="Senalik D."/>
            <person name="Macko-Podgorni A."/>
            <person name="Grzebelus D."/>
            <person name="Bostan H."/>
            <person name="Rolling W."/>
            <person name="Curaba J."/>
            <person name="Simon P."/>
        </authorList>
    </citation>
    <scope>NUCLEOTIDE SEQUENCE</scope>
    <source>
        <tissue evidence="11">Leaf</tissue>
    </source>
</reference>
<dbReference type="NCBIfam" id="NF010741">
    <property type="entry name" value="PRK14143.1"/>
    <property type="match status" value="1"/>
</dbReference>
<keyword evidence="6 7" id="KW-0143">Chaperone</keyword>
<keyword evidence="9" id="KW-0175">Coiled coil</keyword>
<dbReference type="PRINTS" id="PR00773">
    <property type="entry name" value="GRPEPROTEIN"/>
</dbReference>
<evidence type="ECO:0000256" key="3">
    <source>
        <dbReference type="ARBA" id="ARBA00011738"/>
    </source>
</evidence>
<evidence type="ECO:0000256" key="8">
    <source>
        <dbReference type="RuleBase" id="RU004478"/>
    </source>
</evidence>
<keyword evidence="5" id="KW-0346">Stress response</keyword>
<dbReference type="GO" id="GO:0005759">
    <property type="term" value="C:mitochondrial matrix"/>
    <property type="evidence" value="ECO:0007669"/>
    <property type="project" value="UniProtKB-SubCell"/>
</dbReference>
<evidence type="ECO:0000256" key="1">
    <source>
        <dbReference type="ARBA" id="ARBA00004496"/>
    </source>
</evidence>
<dbReference type="GO" id="GO:0006457">
    <property type="term" value="P:protein folding"/>
    <property type="evidence" value="ECO:0007669"/>
    <property type="project" value="InterPro"/>
</dbReference>
<dbReference type="Pfam" id="PF01025">
    <property type="entry name" value="GrpE"/>
    <property type="match status" value="1"/>
</dbReference>
<dbReference type="SUPFAM" id="SSF58014">
    <property type="entry name" value="Coiled-coil domain of nucleotide exchange factor GrpE"/>
    <property type="match status" value="1"/>
</dbReference>
<dbReference type="KEGG" id="dcr:108220495"/>
<proteinExistence type="inferred from homology"/>
<evidence type="ECO:0000256" key="2">
    <source>
        <dbReference type="ARBA" id="ARBA00009054"/>
    </source>
</evidence>
<accession>A0AAF0X1F6</accession>
<evidence type="ECO:0000256" key="6">
    <source>
        <dbReference type="ARBA" id="ARBA00023186"/>
    </source>
</evidence>
<dbReference type="HAMAP" id="MF_01151">
    <property type="entry name" value="GrpE"/>
    <property type="match status" value="1"/>
</dbReference>
<dbReference type="FunFam" id="2.30.22.10:FF:000001">
    <property type="entry name" value="Protein GrpE"/>
    <property type="match status" value="1"/>
</dbReference>
<gene>
    <name evidence="11" type="ORF">DCAR_0519382</name>
</gene>
<comment type="subunit">
    <text evidence="3">Homodimer.</text>
</comment>
<dbReference type="InterPro" id="IPR000740">
    <property type="entry name" value="GrpE"/>
</dbReference>
<sequence>MAATTVLRTAILGGPQASITNPHHNSFPKLVSFLMSTRKPIWPRSHFVSIKFNSAKFCPEVLKRHRFGLGSVGFASSGESVETQEVEDEVFDSQLQDDADSAAVEDDGETATEDETSEEEEPASAIIASLQVYKEAIANTDEAKIAEIEALLKSFEDEKDALESKVASLSTEISYERDRILRISADFENFRKRTERERFSLLTNAKGEVVESLLPVLDNFERAKSQIKVETEGEEKINNSYQSISKQFAEVLGSLGVLPVETTGNPFDPMLHEAIMREDSDEFEEGIILQEFRKGFKLGDRLLRPSMVKVSAGPGPAKSISVQPSGASEGSADVPEAREEDSAEPAPPED</sequence>
<dbReference type="GO" id="GO:0009507">
    <property type="term" value="C:chloroplast"/>
    <property type="evidence" value="ECO:0007669"/>
    <property type="project" value="TreeGrafter"/>
</dbReference>
<evidence type="ECO:0000256" key="7">
    <source>
        <dbReference type="RuleBase" id="RU000640"/>
    </source>
</evidence>
<keyword evidence="7" id="KW-0496">Mitochondrion</keyword>
<comment type="similarity">
    <text evidence="2 8">Belongs to the GrpE family.</text>
</comment>
<protein>
    <recommendedName>
        <fullName evidence="7">GrpE protein homolog</fullName>
    </recommendedName>
</protein>
<organism evidence="11 12">
    <name type="scientific">Daucus carota subsp. sativus</name>
    <name type="common">Carrot</name>
    <dbReference type="NCBI Taxonomy" id="79200"/>
    <lineage>
        <taxon>Eukaryota</taxon>
        <taxon>Viridiplantae</taxon>
        <taxon>Streptophyta</taxon>
        <taxon>Embryophyta</taxon>
        <taxon>Tracheophyta</taxon>
        <taxon>Spermatophyta</taxon>
        <taxon>Magnoliopsida</taxon>
        <taxon>eudicotyledons</taxon>
        <taxon>Gunneridae</taxon>
        <taxon>Pentapetalae</taxon>
        <taxon>asterids</taxon>
        <taxon>campanulids</taxon>
        <taxon>Apiales</taxon>
        <taxon>Apiaceae</taxon>
        <taxon>Apioideae</taxon>
        <taxon>Scandiceae</taxon>
        <taxon>Daucinae</taxon>
        <taxon>Daucus</taxon>
        <taxon>Daucus sect. Daucus</taxon>
    </lineage>
</organism>
<evidence type="ECO:0000256" key="9">
    <source>
        <dbReference type="SAM" id="Coils"/>
    </source>
</evidence>
<dbReference type="PROSITE" id="PS01071">
    <property type="entry name" value="GRPE"/>
    <property type="match status" value="1"/>
</dbReference>
<evidence type="ECO:0000256" key="4">
    <source>
        <dbReference type="ARBA" id="ARBA00022490"/>
    </source>
</evidence>
<dbReference type="GO" id="GO:0051082">
    <property type="term" value="F:unfolded protein binding"/>
    <property type="evidence" value="ECO:0007669"/>
    <property type="project" value="TreeGrafter"/>
</dbReference>
<reference evidence="11" key="1">
    <citation type="journal article" date="2016" name="Nat. Genet.">
        <title>A high-quality carrot genome assembly provides new insights into carotenoid accumulation and asterid genome evolution.</title>
        <authorList>
            <person name="Iorizzo M."/>
            <person name="Ellison S."/>
            <person name="Senalik D."/>
            <person name="Zeng P."/>
            <person name="Satapoomin P."/>
            <person name="Huang J."/>
            <person name="Bowman M."/>
            <person name="Iovene M."/>
            <person name="Sanseverino W."/>
            <person name="Cavagnaro P."/>
            <person name="Yildiz M."/>
            <person name="Macko-Podgorni A."/>
            <person name="Moranska E."/>
            <person name="Grzebelus E."/>
            <person name="Grzebelus D."/>
            <person name="Ashrafi H."/>
            <person name="Zheng Z."/>
            <person name="Cheng S."/>
            <person name="Spooner D."/>
            <person name="Van Deynze A."/>
            <person name="Simon P."/>
        </authorList>
    </citation>
    <scope>NUCLEOTIDE SEQUENCE</scope>
    <source>
        <tissue evidence="11">Leaf</tissue>
    </source>
</reference>
<comment type="subcellular location">
    <subcellularLocation>
        <location evidence="1">Cytoplasm</location>
    </subcellularLocation>
    <subcellularLocation>
        <location evidence="7">Mitochondrion matrix</location>
    </subcellularLocation>
</comment>
<keyword evidence="12" id="KW-1185">Reference proteome</keyword>
<dbReference type="CDD" id="cd00446">
    <property type="entry name" value="GrpE"/>
    <property type="match status" value="1"/>
</dbReference>
<feature type="region of interest" description="Disordered" evidence="10">
    <location>
        <begin position="308"/>
        <end position="350"/>
    </location>
</feature>
<dbReference type="Gene3D" id="3.90.20.20">
    <property type="match status" value="1"/>
</dbReference>
<dbReference type="GO" id="GO:0042803">
    <property type="term" value="F:protein homodimerization activity"/>
    <property type="evidence" value="ECO:0007669"/>
    <property type="project" value="InterPro"/>
</dbReference>
<name>A0AAF0X1F6_DAUCS</name>
<evidence type="ECO:0000256" key="10">
    <source>
        <dbReference type="SAM" id="MobiDB-lite"/>
    </source>
</evidence>
<dbReference type="AlphaFoldDB" id="A0AAF0X1F6"/>
<dbReference type="EMBL" id="CP093347">
    <property type="protein sequence ID" value="WOH00026.1"/>
    <property type="molecule type" value="Genomic_DNA"/>
</dbReference>
<dbReference type="GO" id="GO:0051087">
    <property type="term" value="F:protein-folding chaperone binding"/>
    <property type="evidence" value="ECO:0007669"/>
    <property type="project" value="InterPro"/>
</dbReference>
<dbReference type="InterPro" id="IPR009012">
    <property type="entry name" value="GrpE_head"/>
</dbReference>